<accession>A0A371I5B2</accession>
<keyword evidence="8" id="KW-1185">Reference proteome</keyword>
<reference evidence="7" key="1">
    <citation type="submission" date="2018-05" db="EMBL/GenBank/DDBJ databases">
        <title>Draft genome of Mucuna pruriens seed.</title>
        <authorList>
            <person name="Nnadi N.E."/>
            <person name="Vos R."/>
            <person name="Hasami M.H."/>
            <person name="Devisetty U.K."/>
            <person name="Aguiy J.C."/>
        </authorList>
    </citation>
    <scope>NUCLEOTIDE SEQUENCE [LARGE SCALE GENOMIC DNA]</scope>
    <source>
        <strain evidence="7">JCA_2017</strain>
    </source>
</reference>
<feature type="transmembrane region" description="Helical" evidence="6">
    <location>
        <begin position="36"/>
        <end position="58"/>
    </location>
</feature>
<dbReference type="InterPro" id="IPR000109">
    <property type="entry name" value="POT_fam"/>
</dbReference>
<dbReference type="InterPro" id="IPR036259">
    <property type="entry name" value="MFS_trans_sf"/>
</dbReference>
<sequence length="630" mass="71078">MAMTLQENTSPALKKTFLQSTIDSCRNLFIFSTKTLSFIGGLVVSYKFVEIAVVSPLMDYLIDSDGKIDLRMAAVVTNLHGGLSSILFVIFSLISQTYTGCFTLITVCAAASIQGLMLLWSSKSEFAVVYAAIVFLALGNSGQMLSEKFLKYQFLEQMKTKKESVVEHGSTQKKEEQDDVGTVNKIWLFVPSIVGYGITVCIAYTVPDENYEDIYKVAAILMGQTYLLFLLGCAGYRREELIAESNLGKIYRILKAAFGKRKSMYPISADSYYWKDYKHEHLYKQGEELRLSPRVPRLFTWLDKAAIINAGMSPETEEKNGKLCTVKEVREVKSLVPMIYLCFALFAFSLLLATGKTFFVAQSSTMTPTITERNDILILFLMMEIMDKMSRFICFIISFAFRCFVKFKGMDGRSKRKAGTIIRIGFGMVCAVICSFIARYVEVRRLKVNKNAELQNLAFTNSTKALVPQFSLLGMTQGFVEGGLTSLFHGHVANSMWFFEGSFSELAIGSGKLLIIPIVFSNWIEDTVNASHLDRFYLMLGILNAVFLLGFLYYSIRYAYKEEYPQDEKVTVEHTLEHGHQPDPEFSSALGNNNETQLVDQGNNSSLYPLYLLLYLCYFLFFYSGKGNAK</sequence>
<dbReference type="GO" id="GO:0022857">
    <property type="term" value="F:transmembrane transporter activity"/>
    <property type="evidence" value="ECO:0007669"/>
    <property type="project" value="InterPro"/>
</dbReference>
<evidence type="ECO:0000256" key="3">
    <source>
        <dbReference type="ARBA" id="ARBA00022692"/>
    </source>
</evidence>
<gene>
    <name evidence="7" type="primary">NPF5.7</name>
    <name evidence="7" type="ORF">CR513_05308</name>
</gene>
<name>A0A371I5B2_MUCPR</name>
<feature type="transmembrane region" description="Helical" evidence="6">
    <location>
        <begin position="608"/>
        <end position="625"/>
    </location>
</feature>
<keyword evidence="5 6" id="KW-0472">Membrane</keyword>
<feature type="transmembrane region" description="Helical" evidence="6">
    <location>
        <begin position="218"/>
        <end position="236"/>
    </location>
</feature>
<dbReference type="GO" id="GO:0016020">
    <property type="term" value="C:membrane"/>
    <property type="evidence" value="ECO:0007669"/>
    <property type="project" value="UniProtKB-SubCell"/>
</dbReference>
<dbReference type="AlphaFoldDB" id="A0A371I5B2"/>
<feature type="transmembrane region" description="Helical" evidence="6">
    <location>
        <begin position="506"/>
        <end position="524"/>
    </location>
</feature>
<dbReference type="Proteomes" id="UP000257109">
    <property type="component" value="Unassembled WGS sequence"/>
</dbReference>
<feature type="transmembrane region" description="Helical" evidence="6">
    <location>
        <begin position="376"/>
        <end position="401"/>
    </location>
</feature>
<evidence type="ECO:0000256" key="2">
    <source>
        <dbReference type="ARBA" id="ARBA00005982"/>
    </source>
</evidence>
<evidence type="ECO:0000256" key="4">
    <source>
        <dbReference type="ARBA" id="ARBA00022989"/>
    </source>
</evidence>
<evidence type="ECO:0000313" key="7">
    <source>
        <dbReference type="EMBL" id="RDY10203.1"/>
    </source>
</evidence>
<feature type="non-terminal residue" evidence="7">
    <location>
        <position position="1"/>
    </location>
</feature>
<feature type="transmembrane region" description="Helical" evidence="6">
    <location>
        <begin position="335"/>
        <end position="356"/>
    </location>
</feature>
<proteinExistence type="inferred from homology"/>
<feature type="transmembrane region" description="Helical" evidence="6">
    <location>
        <begin position="186"/>
        <end position="206"/>
    </location>
</feature>
<dbReference type="OrthoDB" id="1181826at2759"/>
<comment type="caution">
    <text evidence="7">The sequence shown here is derived from an EMBL/GenBank/DDBJ whole genome shotgun (WGS) entry which is preliminary data.</text>
</comment>
<evidence type="ECO:0000313" key="8">
    <source>
        <dbReference type="Proteomes" id="UP000257109"/>
    </source>
</evidence>
<organism evidence="7 8">
    <name type="scientific">Mucuna pruriens</name>
    <name type="common">Velvet bean</name>
    <name type="synonym">Dolichos pruriens</name>
    <dbReference type="NCBI Taxonomy" id="157652"/>
    <lineage>
        <taxon>Eukaryota</taxon>
        <taxon>Viridiplantae</taxon>
        <taxon>Streptophyta</taxon>
        <taxon>Embryophyta</taxon>
        <taxon>Tracheophyta</taxon>
        <taxon>Spermatophyta</taxon>
        <taxon>Magnoliopsida</taxon>
        <taxon>eudicotyledons</taxon>
        <taxon>Gunneridae</taxon>
        <taxon>Pentapetalae</taxon>
        <taxon>rosids</taxon>
        <taxon>fabids</taxon>
        <taxon>Fabales</taxon>
        <taxon>Fabaceae</taxon>
        <taxon>Papilionoideae</taxon>
        <taxon>50 kb inversion clade</taxon>
        <taxon>NPAAA clade</taxon>
        <taxon>indigoferoid/millettioid clade</taxon>
        <taxon>Phaseoleae</taxon>
        <taxon>Mucuna</taxon>
    </lineage>
</organism>
<evidence type="ECO:0000256" key="1">
    <source>
        <dbReference type="ARBA" id="ARBA00004141"/>
    </source>
</evidence>
<feature type="transmembrane region" description="Helical" evidence="6">
    <location>
        <begin position="70"/>
        <end position="94"/>
    </location>
</feature>
<comment type="subcellular location">
    <subcellularLocation>
        <location evidence="1">Membrane</location>
        <topology evidence="1">Multi-pass membrane protein</topology>
    </subcellularLocation>
</comment>
<dbReference type="EMBL" id="QJKJ01000890">
    <property type="protein sequence ID" value="RDY10203.1"/>
    <property type="molecule type" value="Genomic_DNA"/>
</dbReference>
<feature type="transmembrane region" description="Helical" evidence="6">
    <location>
        <begin position="126"/>
        <end position="145"/>
    </location>
</feature>
<dbReference type="Pfam" id="PF00854">
    <property type="entry name" value="PTR2"/>
    <property type="match status" value="1"/>
</dbReference>
<feature type="transmembrane region" description="Helical" evidence="6">
    <location>
        <begin position="421"/>
        <end position="441"/>
    </location>
</feature>
<protein>
    <submittedName>
        <fullName evidence="7">Protein NRT1/ PTR FAMILY 5.7</fullName>
    </submittedName>
</protein>
<comment type="similarity">
    <text evidence="2">Belongs to the major facilitator superfamily. Proton-dependent oligopeptide transporter (POT/PTR) (TC 2.A.17) family.</text>
</comment>
<evidence type="ECO:0000256" key="5">
    <source>
        <dbReference type="ARBA" id="ARBA00023136"/>
    </source>
</evidence>
<dbReference type="Gene3D" id="1.20.1250.20">
    <property type="entry name" value="MFS general substrate transporter like domains"/>
    <property type="match status" value="1"/>
</dbReference>
<evidence type="ECO:0000256" key="6">
    <source>
        <dbReference type="SAM" id="Phobius"/>
    </source>
</evidence>
<feature type="transmembrane region" description="Helical" evidence="6">
    <location>
        <begin position="536"/>
        <end position="556"/>
    </location>
</feature>
<dbReference type="PANTHER" id="PTHR11654">
    <property type="entry name" value="OLIGOPEPTIDE TRANSPORTER-RELATED"/>
    <property type="match status" value="1"/>
</dbReference>
<feature type="transmembrane region" description="Helical" evidence="6">
    <location>
        <begin position="101"/>
        <end position="120"/>
    </location>
</feature>
<keyword evidence="3 6" id="KW-0812">Transmembrane</keyword>
<keyword evidence="4 6" id="KW-1133">Transmembrane helix</keyword>